<gene>
    <name evidence="3" type="ORF">COCHEDRAFT_1028648</name>
</gene>
<dbReference type="EMBL" id="KB445573">
    <property type="protein sequence ID" value="EMD93469.1"/>
    <property type="molecule type" value="Genomic_DNA"/>
</dbReference>
<sequence>MHSSTIAAILAFTVGMTVNAVPVVRPEGTPEPPADRLRTTLENSGAQPQLRCINSIRSELAENEFTTPSVGKRDHPYKSPPACGDMTEISIGIPCISSDLTDELNRQPNPVSLPGAANARVIKRDPQRRPGNDDRMGGHLGIPDSPTLEELLDREKQAGFRKEKRQSHDKTRPLLLLDPNAKGDFDDSITIDPSTVSQPRLLKPGQKKTRALRGIGGDKRIRLGWDPLVDNDGNIINQKEKRDPQVIDAGFGFDAGVAIDPSAIADKVKHFIPGQKEKRDPQPIDAGFGFNAGATIPSSIADKVKHFIPGQKEKRDPQVVDAGFGFDAGVTIPSSIADKVKHFIPGQKERRDPQPIDAGFGFNAGVTIPSSIADKVKHFIPGQKEKRDPQRTHPFRDTANDDLLLPNLTPVTSGHLDSPLGKRDPQINAGFGFDADVTIDPVALPGHIKKLLPGQKTRRDAQLTRPFRNAANLDLVRNKLLPVISSHLGSPLGKRDPQTDAGFGFNAGINIDPIALPGHIKKLLPGQKAKRDPQNRGKGHVIGKIAEGVAGGIGAIADGFTIHQALQGKQA</sequence>
<feature type="region of interest" description="Disordered" evidence="1">
    <location>
        <begin position="102"/>
        <end position="146"/>
    </location>
</feature>
<protein>
    <submittedName>
        <fullName evidence="3">Uncharacterized protein</fullName>
    </submittedName>
</protein>
<accession>M2U4I4</accession>
<reference evidence="4" key="2">
    <citation type="journal article" date="2013" name="PLoS Genet.">
        <title>Comparative genome structure, secondary metabolite, and effector coding capacity across Cochliobolus pathogens.</title>
        <authorList>
            <person name="Condon B.J."/>
            <person name="Leng Y."/>
            <person name="Wu D."/>
            <person name="Bushley K.E."/>
            <person name="Ohm R.A."/>
            <person name="Otillar R."/>
            <person name="Martin J."/>
            <person name="Schackwitz W."/>
            <person name="Grimwood J."/>
            <person name="MohdZainudin N."/>
            <person name="Xue C."/>
            <person name="Wang R."/>
            <person name="Manning V.A."/>
            <person name="Dhillon B."/>
            <person name="Tu Z.J."/>
            <person name="Steffenson B.J."/>
            <person name="Salamov A."/>
            <person name="Sun H."/>
            <person name="Lowry S."/>
            <person name="LaButti K."/>
            <person name="Han J."/>
            <person name="Copeland A."/>
            <person name="Lindquist E."/>
            <person name="Barry K."/>
            <person name="Schmutz J."/>
            <person name="Baker S.E."/>
            <person name="Ciuffetti L.M."/>
            <person name="Grigoriev I.V."/>
            <person name="Zhong S."/>
            <person name="Turgeon B.G."/>
        </authorList>
    </citation>
    <scope>NUCLEOTIDE SEQUENCE [LARGE SCALE GENOMIC DNA]</scope>
    <source>
        <strain evidence="4">C5 / ATCC 48332 / race O</strain>
    </source>
</reference>
<dbReference type="HOGENOM" id="CLU_514792_0_0_1"/>
<reference evidence="3 4" key="1">
    <citation type="journal article" date="2012" name="PLoS Pathog.">
        <title>Diverse lifestyles and strategies of plant pathogenesis encoded in the genomes of eighteen Dothideomycetes fungi.</title>
        <authorList>
            <person name="Ohm R.A."/>
            <person name="Feau N."/>
            <person name="Henrissat B."/>
            <person name="Schoch C.L."/>
            <person name="Horwitz B.A."/>
            <person name="Barry K.W."/>
            <person name="Condon B.J."/>
            <person name="Copeland A.C."/>
            <person name="Dhillon B."/>
            <person name="Glaser F."/>
            <person name="Hesse C.N."/>
            <person name="Kosti I."/>
            <person name="LaButti K."/>
            <person name="Lindquist E.A."/>
            <person name="Lucas S."/>
            <person name="Salamov A.A."/>
            <person name="Bradshaw R.E."/>
            <person name="Ciuffetti L."/>
            <person name="Hamelin R.C."/>
            <person name="Kema G.H.J."/>
            <person name="Lawrence C."/>
            <person name="Scott J.A."/>
            <person name="Spatafora J.W."/>
            <person name="Turgeon B.G."/>
            <person name="de Wit P.J.G.M."/>
            <person name="Zhong S."/>
            <person name="Goodwin S.B."/>
            <person name="Grigoriev I.V."/>
        </authorList>
    </citation>
    <scope>NUCLEOTIDE SEQUENCE [LARGE SCALE GENOMIC DNA]</scope>
    <source>
        <strain evidence="4">C5 / ATCC 48332 / race O</strain>
    </source>
</reference>
<feature type="chain" id="PRO_5004027282" evidence="2">
    <location>
        <begin position="21"/>
        <end position="571"/>
    </location>
</feature>
<feature type="compositionally biased region" description="Basic and acidic residues" evidence="1">
    <location>
        <begin position="383"/>
        <end position="399"/>
    </location>
</feature>
<dbReference type="AlphaFoldDB" id="M2U4I4"/>
<dbReference type="OMA" id="KRDPQVI"/>
<keyword evidence="2" id="KW-0732">Signal</keyword>
<evidence type="ECO:0000313" key="3">
    <source>
        <dbReference type="EMBL" id="EMD93469.1"/>
    </source>
</evidence>
<keyword evidence="4" id="KW-1185">Reference proteome</keyword>
<name>M2U4I4_COCH5</name>
<evidence type="ECO:0000313" key="4">
    <source>
        <dbReference type="Proteomes" id="UP000016936"/>
    </source>
</evidence>
<dbReference type="OrthoDB" id="3695696at2759"/>
<dbReference type="Proteomes" id="UP000016936">
    <property type="component" value="Unassembled WGS sequence"/>
</dbReference>
<feature type="signal peptide" evidence="2">
    <location>
        <begin position="1"/>
        <end position="20"/>
    </location>
</feature>
<feature type="compositionally biased region" description="Basic and acidic residues" evidence="1">
    <location>
        <begin position="122"/>
        <end position="137"/>
    </location>
</feature>
<evidence type="ECO:0000256" key="2">
    <source>
        <dbReference type="SAM" id="SignalP"/>
    </source>
</evidence>
<organism evidence="3 4">
    <name type="scientific">Cochliobolus heterostrophus (strain C5 / ATCC 48332 / race O)</name>
    <name type="common">Southern corn leaf blight fungus</name>
    <name type="synonym">Bipolaris maydis</name>
    <dbReference type="NCBI Taxonomy" id="701091"/>
    <lineage>
        <taxon>Eukaryota</taxon>
        <taxon>Fungi</taxon>
        <taxon>Dikarya</taxon>
        <taxon>Ascomycota</taxon>
        <taxon>Pezizomycotina</taxon>
        <taxon>Dothideomycetes</taxon>
        <taxon>Pleosporomycetidae</taxon>
        <taxon>Pleosporales</taxon>
        <taxon>Pleosporineae</taxon>
        <taxon>Pleosporaceae</taxon>
        <taxon>Bipolaris</taxon>
    </lineage>
</organism>
<proteinExistence type="predicted"/>
<feature type="region of interest" description="Disordered" evidence="1">
    <location>
        <begin position="382"/>
        <end position="406"/>
    </location>
</feature>
<dbReference type="STRING" id="701091.M2U4I4"/>
<evidence type="ECO:0000256" key="1">
    <source>
        <dbReference type="SAM" id="MobiDB-lite"/>
    </source>
</evidence>